<name>A0ABW0K1A3_9BACL</name>
<dbReference type="InterPro" id="IPR050922">
    <property type="entry name" value="LytR/CpsA/Psr_CW_biosynth"/>
</dbReference>
<keyword evidence="6" id="KW-1185">Reference proteome</keyword>
<comment type="caution">
    <text evidence="5">The sequence shown here is derived from an EMBL/GenBank/DDBJ whole genome shotgun (WGS) entry which is preliminary data.</text>
</comment>
<dbReference type="InterPro" id="IPR004474">
    <property type="entry name" value="LytR_CpsA_psr"/>
</dbReference>
<evidence type="ECO:0000259" key="4">
    <source>
        <dbReference type="Pfam" id="PF03816"/>
    </source>
</evidence>
<evidence type="ECO:0000256" key="2">
    <source>
        <dbReference type="SAM" id="MobiDB-lite"/>
    </source>
</evidence>
<feature type="compositionally biased region" description="Polar residues" evidence="2">
    <location>
        <begin position="57"/>
        <end position="68"/>
    </location>
</feature>
<keyword evidence="3" id="KW-0812">Transmembrane</keyword>
<gene>
    <name evidence="5" type="ORF">ACFPOG_00940</name>
</gene>
<evidence type="ECO:0000313" key="6">
    <source>
        <dbReference type="Proteomes" id="UP001596044"/>
    </source>
</evidence>
<keyword evidence="3" id="KW-0472">Membrane</keyword>
<evidence type="ECO:0000313" key="5">
    <source>
        <dbReference type="EMBL" id="MFC5446817.1"/>
    </source>
</evidence>
<dbReference type="NCBIfam" id="TIGR00350">
    <property type="entry name" value="lytR_cpsA_psr"/>
    <property type="match status" value="1"/>
</dbReference>
<sequence>MKRWTLYTAASILVGLFGTGSYLYYKYEPNHYFKRLEVPVLSTPSVAIQPSPLPMSPGTQDTNIQVTPDATPKETSTQDKDIKAFNVLILGLDARKEESSRSDVIMVMHVIPSAHKVNLISIPRDTRVNIEGVGYTKINHAHILGELKGGNEEGTKEAIQAVSNFLQVPMNYYVKTNFAGFENIIDAVGGVDVELEHNITLPDIDTTLSQGKQHINGKIALSLARERYSMPNGDFDRQAEQSQILKNVALKLLQPEHIGEIAALLPKVKKDIQDTNFQDNDLISLAWLFKGMTEDDFTYRQIPGASGYELDPLMQMRLYYWLPDMTAVKELRENFLEEKSS</sequence>
<dbReference type="Gene3D" id="3.40.630.190">
    <property type="entry name" value="LCP protein"/>
    <property type="match status" value="1"/>
</dbReference>
<comment type="similarity">
    <text evidence="1">Belongs to the LytR/CpsA/Psr (LCP) family.</text>
</comment>
<feature type="domain" description="Cell envelope-related transcriptional attenuator" evidence="4">
    <location>
        <begin position="101"/>
        <end position="252"/>
    </location>
</feature>
<evidence type="ECO:0000256" key="3">
    <source>
        <dbReference type="SAM" id="Phobius"/>
    </source>
</evidence>
<dbReference type="PANTHER" id="PTHR33392:SF6">
    <property type="entry name" value="POLYISOPRENYL-TEICHOIC ACID--PEPTIDOGLYCAN TEICHOIC ACID TRANSFERASE TAGU"/>
    <property type="match status" value="1"/>
</dbReference>
<organism evidence="5 6">
    <name type="scientific">Paenibacillus aestuarii</name>
    <dbReference type="NCBI Taxonomy" id="516965"/>
    <lineage>
        <taxon>Bacteria</taxon>
        <taxon>Bacillati</taxon>
        <taxon>Bacillota</taxon>
        <taxon>Bacilli</taxon>
        <taxon>Bacillales</taxon>
        <taxon>Paenibacillaceae</taxon>
        <taxon>Paenibacillus</taxon>
    </lineage>
</organism>
<dbReference type="Proteomes" id="UP001596044">
    <property type="component" value="Unassembled WGS sequence"/>
</dbReference>
<proteinExistence type="inferred from homology"/>
<accession>A0ABW0K1A3</accession>
<feature type="transmembrane region" description="Helical" evidence="3">
    <location>
        <begin position="6"/>
        <end position="25"/>
    </location>
</feature>
<dbReference type="EMBL" id="JBHSMJ010000004">
    <property type="protein sequence ID" value="MFC5446817.1"/>
    <property type="molecule type" value="Genomic_DNA"/>
</dbReference>
<protein>
    <submittedName>
        <fullName evidence="5">LCP family protein</fullName>
    </submittedName>
</protein>
<keyword evidence="3" id="KW-1133">Transmembrane helix</keyword>
<dbReference type="Pfam" id="PF03816">
    <property type="entry name" value="LytR_cpsA_psr"/>
    <property type="match status" value="1"/>
</dbReference>
<reference evidence="6" key="1">
    <citation type="journal article" date="2019" name="Int. J. Syst. Evol. Microbiol.">
        <title>The Global Catalogue of Microorganisms (GCM) 10K type strain sequencing project: providing services to taxonomists for standard genome sequencing and annotation.</title>
        <authorList>
            <consortium name="The Broad Institute Genomics Platform"/>
            <consortium name="The Broad Institute Genome Sequencing Center for Infectious Disease"/>
            <person name="Wu L."/>
            <person name="Ma J."/>
        </authorList>
    </citation>
    <scope>NUCLEOTIDE SEQUENCE [LARGE SCALE GENOMIC DNA]</scope>
    <source>
        <strain evidence="6">KACC 11904</strain>
    </source>
</reference>
<feature type="region of interest" description="Disordered" evidence="2">
    <location>
        <begin position="49"/>
        <end position="77"/>
    </location>
</feature>
<dbReference type="PANTHER" id="PTHR33392">
    <property type="entry name" value="POLYISOPRENYL-TEICHOIC ACID--PEPTIDOGLYCAN TEICHOIC ACID TRANSFERASE TAGU"/>
    <property type="match status" value="1"/>
</dbReference>
<evidence type="ECO:0000256" key="1">
    <source>
        <dbReference type="ARBA" id="ARBA00006068"/>
    </source>
</evidence>
<dbReference type="RefSeq" id="WP_270880486.1">
    <property type="nucleotide sequence ID" value="NZ_JAQFVF010000033.1"/>
</dbReference>